<evidence type="ECO:0000313" key="5">
    <source>
        <dbReference type="Proteomes" id="UP000683000"/>
    </source>
</evidence>
<dbReference type="EMBL" id="JAGFBS010000009">
    <property type="protein sequence ID" value="KAG6377363.1"/>
    <property type="molecule type" value="Genomic_DNA"/>
</dbReference>
<keyword evidence="2" id="KW-0009">Actin-binding</keyword>
<protein>
    <submittedName>
        <fullName evidence="4">Calponin homology domain-containing protein</fullName>
    </submittedName>
</protein>
<dbReference type="GO" id="GO:0051015">
    <property type="term" value="F:actin filament binding"/>
    <property type="evidence" value="ECO:0007669"/>
    <property type="project" value="InterPro"/>
</dbReference>
<evidence type="ECO:0000256" key="1">
    <source>
        <dbReference type="ARBA" id="ARBA00022737"/>
    </source>
</evidence>
<dbReference type="InterPro" id="IPR036872">
    <property type="entry name" value="CH_dom_sf"/>
</dbReference>
<evidence type="ECO:0000313" key="4">
    <source>
        <dbReference type="EMBL" id="KAG6377363.1"/>
    </source>
</evidence>
<dbReference type="InterPro" id="IPR001715">
    <property type="entry name" value="CH_dom"/>
</dbReference>
<keyword evidence="1" id="KW-0677">Repeat</keyword>
<organism evidence="4 5">
    <name type="scientific">Boletus reticuloceps</name>
    <dbReference type="NCBI Taxonomy" id="495285"/>
    <lineage>
        <taxon>Eukaryota</taxon>
        <taxon>Fungi</taxon>
        <taxon>Dikarya</taxon>
        <taxon>Basidiomycota</taxon>
        <taxon>Agaricomycotina</taxon>
        <taxon>Agaricomycetes</taxon>
        <taxon>Agaricomycetidae</taxon>
        <taxon>Boletales</taxon>
        <taxon>Boletineae</taxon>
        <taxon>Boletaceae</taxon>
        <taxon>Boletoideae</taxon>
        <taxon>Boletus</taxon>
    </lineage>
</organism>
<reference evidence="4" key="1">
    <citation type="submission" date="2021-03" db="EMBL/GenBank/DDBJ databases">
        <title>Evolutionary innovations through gain and loss of genes in the ectomycorrhizal Boletales.</title>
        <authorList>
            <person name="Wu G."/>
            <person name="Miyauchi S."/>
            <person name="Morin E."/>
            <person name="Yang Z.-L."/>
            <person name="Xu J."/>
            <person name="Martin F.M."/>
        </authorList>
    </citation>
    <scope>NUCLEOTIDE SEQUENCE</scope>
    <source>
        <strain evidence="4">BR01</strain>
    </source>
</reference>
<proteinExistence type="predicted"/>
<comment type="caution">
    <text evidence="4">The sequence shown here is derived from an EMBL/GenBank/DDBJ whole genome shotgun (WGS) entry which is preliminary data.</text>
</comment>
<feature type="domain" description="Calponin-homology (CH)" evidence="3">
    <location>
        <begin position="1"/>
        <end position="86"/>
    </location>
</feature>
<dbReference type="OrthoDB" id="431378at2759"/>
<dbReference type="PANTHER" id="PTHR19961:SF18">
    <property type="entry name" value="FI19014P1"/>
    <property type="match status" value="1"/>
</dbReference>
<accession>A0A8I3A9Y4</accession>
<keyword evidence="5" id="KW-1185">Reference proteome</keyword>
<dbReference type="GO" id="GO:0005884">
    <property type="term" value="C:actin filament"/>
    <property type="evidence" value="ECO:0007669"/>
    <property type="project" value="TreeGrafter"/>
</dbReference>
<dbReference type="Pfam" id="PF00307">
    <property type="entry name" value="CH"/>
    <property type="match status" value="1"/>
</dbReference>
<dbReference type="PANTHER" id="PTHR19961">
    <property type="entry name" value="FIMBRIN/PLASTIN"/>
    <property type="match status" value="1"/>
</dbReference>
<evidence type="ECO:0000256" key="2">
    <source>
        <dbReference type="ARBA" id="ARBA00023203"/>
    </source>
</evidence>
<dbReference type="AlphaFoldDB" id="A0A8I3A9Y4"/>
<dbReference type="GO" id="GO:0051639">
    <property type="term" value="P:actin filament network formation"/>
    <property type="evidence" value="ECO:0007669"/>
    <property type="project" value="TreeGrafter"/>
</dbReference>
<dbReference type="PROSITE" id="PS50021">
    <property type="entry name" value="CH"/>
    <property type="match status" value="1"/>
</dbReference>
<dbReference type="Gene3D" id="1.10.418.10">
    <property type="entry name" value="Calponin-like domain"/>
    <property type="match status" value="1"/>
</dbReference>
<evidence type="ECO:0000259" key="3">
    <source>
        <dbReference type="PROSITE" id="PS50021"/>
    </source>
</evidence>
<dbReference type="GO" id="GO:0032432">
    <property type="term" value="C:actin filament bundle"/>
    <property type="evidence" value="ECO:0007669"/>
    <property type="project" value="TreeGrafter"/>
</dbReference>
<dbReference type="GO" id="GO:0051017">
    <property type="term" value="P:actin filament bundle assembly"/>
    <property type="evidence" value="ECO:0007669"/>
    <property type="project" value="InterPro"/>
</dbReference>
<dbReference type="GO" id="GO:0005737">
    <property type="term" value="C:cytoplasm"/>
    <property type="evidence" value="ECO:0007669"/>
    <property type="project" value="TreeGrafter"/>
</dbReference>
<name>A0A8I3A9Y4_9AGAM</name>
<dbReference type="Proteomes" id="UP000683000">
    <property type="component" value="Unassembled WGS sequence"/>
</dbReference>
<dbReference type="InterPro" id="IPR039959">
    <property type="entry name" value="Fimbrin/Plastin"/>
</dbReference>
<sequence length="124" mass="14265">MTCFRVNNFSRNMSDCENYTILLNQLKPDECSRTPLQTRDLRQCAEQVLRNTAAIGRRKYLTPASLVAGNPRLNLTFVANLFNTWPGLAPLDEQEAKDYGVVSAASHQRYDSLVWLRSSWVLRW</sequence>
<gene>
    <name evidence="4" type="ORF">JVT61DRAFT_15159</name>
</gene>
<dbReference type="SUPFAM" id="SSF47576">
    <property type="entry name" value="Calponin-homology domain, CH-domain"/>
    <property type="match status" value="1"/>
</dbReference>